<dbReference type="OrthoDB" id="9782387at2"/>
<dbReference type="HOGENOM" id="CLU_052502_0_0_7"/>
<dbReference type="PANTHER" id="PTHR11228:SF22">
    <property type="entry name" value="PEPTIDE BIOSYNTHESIS PROTEIN YYDG-RELATED"/>
    <property type="match status" value="1"/>
</dbReference>
<dbReference type="EMBL" id="CP002629">
    <property type="protein sequence ID" value="AEB08300.1"/>
    <property type="molecule type" value="Genomic_DNA"/>
</dbReference>
<dbReference type="Pfam" id="PF04055">
    <property type="entry name" value="Radical_SAM"/>
    <property type="match status" value="1"/>
</dbReference>
<dbReference type="Pfam" id="PF11946">
    <property type="entry name" value="DUF3463"/>
    <property type="match status" value="1"/>
</dbReference>
<organism evidence="7 8">
    <name type="scientific">Desulfobacca acetoxidans (strain ATCC 700848 / DSM 11109 / ASRB2)</name>
    <dbReference type="NCBI Taxonomy" id="880072"/>
    <lineage>
        <taxon>Bacteria</taxon>
        <taxon>Pseudomonadati</taxon>
        <taxon>Thermodesulfobacteriota</taxon>
        <taxon>Desulfobaccia</taxon>
        <taxon>Desulfobaccales</taxon>
        <taxon>Desulfobaccaceae</taxon>
        <taxon>Desulfobacca</taxon>
    </lineage>
</organism>
<gene>
    <name evidence="7" type="ordered locus">Desac_0412</name>
</gene>
<dbReference type="GO" id="GO:0046872">
    <property type="term" value="F:metal ion binding"/>
    <property type="evidence" value="ECO:0007669"/>
    <property type="project" value="UniProtKB-KW"/>
</dbReference>
<evidence type="ECO:0000259" key="6">
    <source>
        <dbReference type="PROSITE" id="PS51918"/>
    </source>
</evidence>
<dbReference type="InterPro" id="IPR006638">
    <property type="entry name" value="Elp3/MiaA/NifB-like_rSAM"/>
</dbReference>
<name>F2NEW0_DESAR</name>
<evidence type="ECO:0000256" key="5">
    <source>
        <dbReference type="ARBA" id="ARBA00023014"/>
    </source>
</evidence>
<dbReference type="KEGG" id="dao:Desac_0412"/>
<dbReference type="GO" id="GO:0003824">
    <property type="term" value="F:catalytic activity"/>
    <property type="evidence" value="ECO:0007669"/>
    <property type="project" value="InterPro"/>
</dbReference>
<keyword evidence="5" id="KW-0411">Iron-sulfur</keyword>
<dbReference type="CDD" id="cd01335">
    <property type="entry name" value="Radical_SAM"/>
    <property type="match status" value="1"/>
</dbReference>
<evidence type="ECO:0000256" key="3">
    <source>
        <dbReference type="ARBA" id="ARBA00022723"/>
    </source>
</evidence>
<evidence type="ECO:0000256" key="4">
    <source>
        <dbReference type="ARBA" id="ARBA00023004"/>
    </source>
</evidence>
<keyword evidence="3" id="KW-0479">Metal-binding</keyword>
<evidence type="ECO:0000256" key="1">
    <source>
        <dbReference type="ARBA" id="ARBA00001966"/>
    </source>
</evidence>
<sequence length="332" mass="38227">MRFPPSLNLALITYMAKQRLQRREKFPLVLMLEPTHLCNLSCLGCGRIQEYQGTLNQMMTLQECLAAVEECGAPVVTVTGGEPLVYPPVVELIQELLHRRKHIYLCTNGLLLGKVLPRLTPSPRLTLSVHLDGLAATHDHVIGRPGGFQQVISAIKTAKKAGFQVCTNTSIYRETDIQEIEILFAYLTQLDINGLMVSPGFSFEAVEKDFFLTREEIRQKFQQLTENGQEYKFYNSPLYLKFLRGERSYECTPWANPTCNPQGWRSPCYQIADNHFPTFADLMEKTEWERYGVERDPRCRQCMMHSGFEPTIVRTLGKNIRDLWEMLRWNLS</sequence>
<dbReference type="SFLD" id="SFLDF00397">
    <property type="entry name" value="adenosyl-hopene_transferase"/>
    <property type="match status" value="1"/>
</dbReference>
<evidence type="ECO:0000313" key="7">
    <source>
        <dbReference type="EMBL" id="AEB08300.1"/>
    </source>
</evidence>
<evidence type="ECO:0000313" key="8">
    <source>
        <dbReference type="Proteomes" id="UP000000483"/>
    </source>
</evidence>
<reference evidence="8" key="2">
    <citation type="submission" date="2011-03" db="EMBL/GenBank/DDBJ databases">
        <title>The complete genome of Desulfobacca acetoxidans DSM 11109.</title>
        <authorList>
            <consortium name="US DOE Joint Genome Institute (JGI-PGF)"/>
            <person name="Lucas S."/>
            <person name="Copeland A."/>
            <person name="Lapidus A."/>
            <person name="Bruce D."/>
            <person name="Goodwin L."/>
            <person name="Pitluck S."/>
            <person name="Peters L."/>
            <person name="Kyrpides N."/>
            <person name="Mavromatis K."/>
            <person name="Ivanova N."/>
            <person name="Ovchinnikova G."/>
            <person name="Teshima H."/>
            <person name="Detter J.C."/>
            <person name="Han C."/>
            <person name="Land M."/>
            <person name="Hauser L."/>
            <person name="Markowitz V."/>
            <person name="Cheng J.-F."/>
            <person name="Hugenholtz P."/>
            <person name="Woyke T."/>
            <person name="Wu D."/>
            <person name="Spring S."/>
            <person name="Schueler E."/>
            <person name="Brambilla E."/>
            <person name="Klenk H.-P."/>
            <person name="Eisen J.A."/>
        </authorList>
    </citation>
    <scope>NUCLEOTIDE SEQUENCE [LARGE SCALE GENOMIC DNA]</scope>
    <source>
        <strain evidence="8">ATCC 700848 / DSM 11109 / ASRB2</strain>
    </source>
</reference>
<dbReference type="PROSITE" id="PS51918">
    <property type="entry name" value="RADICAL_SAM"/>
    <property type="match status" value="1"/>
</dbReference>
<proteinExistence type="predicted"/>
<dbReference type="GO" id="GO:0051536">
    <property type="term" value="F:iron-sulfur cluster binding"/>
    <property type="evidence" value="ECO:0007669"/>
    <property type="project" value="UniProtKB-KW"/>
</dbReference>
<keyword evidence="2" id="KW-0949">S-adenosyl-L-methionine</keyword>
<dbReference type="InterPro" id="IPR022563">
    <property type="entry name" value="DUF3463"/>
</dbReference>
<dbReference type="SFLD" id="SFLDG01067">
    <property type="entry name" value="SPASM/twitch_domain_containing"/>
    <property type="match status" value="1"/>
</dbReference>
<accession>F2NEW0</accession>
<dbReference type="InterPro" id="IPR017833">
    <property type="entry name" value="Hopanoid_synth-assoc_rSAM_HpnH"/>
</dbReference>
<dbReference type="SMART" id="SM00729">
    <property type="entry name" value="Elp3"/>
    <property type="match status" value="1"/>
</dbReference>
<dbReference type="InterPro" id="IPR058240">
    <property type="entry name" value="rSAM_sf"/>
</dbReference>
<dbReference type="Gene3D" id="3.20.20.70">
    <property type="entry name" value="Aldolase class I"/>
    <property type="match status" value="1"/>
</dbReference>
<feature type="domain" description="Radical SAM core" evidence="6">
    <location>
        <begin position="24"/>
        <end position="235"/>
    </location>
</feature>
<keyword evidence="8" id="KW-1185">Reference proteome</keyword>
<dbReference type="AlphaFoldDB" id="F2NEW0"/>
<protein>
    <submittedName>
        <fullName evidence="7">Hopanoid biosynthesis associated radical SAM protein HpnH</fullName>
    </submittedName>
</protein>
<dbReference type="eggNOG" id="COG0535">
    <property type="taxonomic scope" value="Bacteria"/>
</dbReference>
<evidence type="ECO:0000256" key="2">
    <source>
        <dbReference type="ARBA" id="ARBA00022691"/>
    </source>
</evidence>
<dbReference type="RefSeq" id="WP_013705413.1">
    <property type="nucleotide sequence ID" value="NC_015388.1"/>
</dbReference>
<reference evidence="7 8" key="1">
    <citation type="journal article" date="2011" name="Stand. Genomic Sci.">
        <title>Complete genome sequence of the acetate-degrading sulfate reducer Desulfobacca acetoxidans type strain (ASRB2).</title>
        <authorList>
            <person name="Goker M."/>
            <person name="Teshima H."/>
            <person name="Lapidus A."/>
            <person name="Nolan M."/>
            <person name="Lucas S."/>
            <person name="Hammon N."/>
            <person name="Deshpande S."/>
            <person name="Cheng J.F."/>
            <person name="Tapia R."/>
            <person name="Han C."/>
            <person name="Goodwin L."/>
            <person name="Pitluck S."/>
            <person name="Huntemann M."/>
            <person name="Liolios K."/>
            <person name="Ivanova N."/>
            <person name="Pagani I."/>
            <person name="Mavromatis K."/>
            <person name="Ovchinikova G."/>
            <person name="Pati A."/>
            <person name="Chen A."/>
            <person name="Palaniappan K."/>
            <person name="Land M."/>
            <person name="Hauser L."/>
            <person name="Brambilla E.M."/>
            <person name="Rohde M."/>
            <person name="Spring S."/>
            <person name="Detter J.C."/>
            <person name="Woyke T."/>
            <person name="Bristow J."/>
            <person name="Eisen J.A."/>
            <person name="Markowitz V."/>
            <person name="Hugenholtz P."/>
            <person name="Kyrpides N.C."/>
            <person name="Klenk H.P."/>
        </authorList>
    </citation>
    <scope>NUCLEOTIDE SEQUENCE [LARGE SCALE GENOMIC DNA]</scope>
    <source>
        <strain evidence="8">ATCC 700848 / DSM 11109 / ASRB2</strain>
    </source>
</reference>
<dbReference type="PANTHER" id="PTHR11228">
    <property type="entry name" value="RADICAL SAM DOMAIN PROTEIN"/>
    <property type="match status" value="1"/>
</dbReference>
<keyword evidence="4" id="KW-0408">Iron</keyword>
<dbReference type="SUPFAM" id="SSF102114">
    <property type="entry name" value="Radical SAM enzymes"/>
    <property type="match status" value="1"/>
</dbReference>
<dbReference type="InterPro" id="IPR050377">
    <property type="entry name" value="Radical_SAM_PqqE_MftC-like"/>
</dbReference>
<dbReference type="STRING" id="880072.Desac_0412"/>
<dbReference type="InterPro" id="IPR013785">
    <property type="entry name" value="Aldolase_TIM"/>
</dbReference>
<dbReference type="InterPro" id="IPR007197">
    <property type="entry name" value="rSAM"/>
</dbReference>
<dbReference type="Proteomes" id="UP000000483">
    <property type="component" value="Chromosome"/>
</dbReference>
<dbReference type="NCBIfam" id="TIGR03470">
    <property type="entry name" value="HpnH"/>
    <property type="match status" value="1"/>
</dbReference>
<dbReference type="SFLD" id="SFLDS00029">
    <property type="entry name" value="Radical_SAM"/>
    <property type="match status" value="1"/>
</dbReference>
<comment type="cofactor">
    <cofactor evidence="1">
        <name>[4Fe-4S] cluster</name>
        <dbReference type="ChEBI" id="CHEBI:49883"/>
    </cofactor>
</comment>